<dbReference type="PIRSF" id="PIRSF014753">
    <property type="entry name" value="UCP014753"/>
    <property type="match status" value="1"/>
</dbReference>
<accession>A0AA35Q5Y8</accession>
<dbReference type="AlphaFoldDB" id="A0AA35Q5Y8"/>
<dbReference type="PANTHER" id="PTHR35339:SF2">
    <property type="entry name" value="DUF2264 DOMAIN-CONTAINING PROTEIN-RELATED"/>
    <property type="match status" value="1"/>
</dbReference>
<evidence type="ECO:0000259" key="2">
    <source>
        <dbReference type="Pfam" id="PF10022"/>
    </source>
</evidence>
<name>A0AA35Q5Y8_9HYPO</name>
<dbReference type="EMBL" id="CABFNP030001239">
    <property type="protein sequence ID" value="CAI6092730.1"/>
    <property type="molecule type" value="Genomic_DNA"/>
</dbReference>
<proteinExistence type="predicted"/>
<evidence type="ECO:0000256" key="1">
    <source>
        <dbReference type="SAM" id="MobiDB-lite"/>
    </source>
</evidence>
<feature type="domain" description="DUF2264" evidence="2">
    <location>
        <begin position="14"/>
        <end position="396"/>
    </location>
</feature>
<dbReference type="InterPro" id="IPR049349">
    <property type="entry name" value="DUF2264_N"/>
</dbReference>
<dbReference type="PANTHER" id="PTHR35339">
    <property type="entry name" value="LINALOOL DEHYDRATASE_ISOMERASE DOMAIN-CONTAINING PROTEIN"/>
    <property type="match status" value="1"/>
</dbReference>
<dbReference type="InterPro" id="IPR016624">
    <property type="entry name" value="UCP014753"/>
</dbReference>
<gene>
    <name evidence="4" type="ORF">CCHLO57077_00007215</name>
</gene>
<feature type="domain" description="DUF2264" evidence="3">
    <location>
        <begin position="405"/>
        <end position="682"/>
    </location>
</feature>
<dbReference type="InterPro" id="IPR049237">
    <property type="entry name" value="DUF2264_C"/>
</dbReference>
<feature type="compositionally biased region" description="Basic and acidic residues" evidence="1">
    <location>
        <begin position="688"/>
        <end position="702"/>
    </location>
</feature>
<evidence type="ECO:0000259" key="3">
    <source>
        <dbReference type="Pfam" id="PF20938"/>
    </source>
</evidence>
<evidence type="ECO:0000313" key="5">
    <source>
        <dbReference type="Proteomes" id="UP001160390"/>
    </source>
</evidence>
<reference evidence="4" key="1">
    <citation type="submission" date="2023-01" db="EMBL/GenBank/DDBJ databases">
        <authorList>
            <person name="Piombo E."/>
        </authorList>
    </citation>
    <scope>NUCLEOTIDE SEQUENCE</scope>
</reference>
<dbReference type="Pfam" id="PF20938">
    <property type="entry name" value="DUF2264_C"/>
    <property type="match status" value="1"/>
</dbReference>
<feature type="region of interest" description="Disordered" evidence="1">
    <location>
        <begin position="688"/>
        <end position="708"/>
    </location>
</feature>
<comment type="caution">
    <text evidence="4">The sequence shown here is derived from an EMBL/GenBank/DDBJ whole genome shotgun (WGS) entry which is preliminary data.</text>
</comment>
<evidence type="ECO:0000313" key="4">
    <source>
        <dbReference type="EMBL" id="CAI6092730.1"/>
    </source>
</evidence>
<keyword evidence="5" id="KW-1185">Reference proteome</keyword>
<dbReference type="Proteomes" id="UP001160390">
    <property type="component" value="Unassembled WGS sequence"/>
</dbReference>
<dbReference type="Pfam" id="PF10022">
    <property type="entry name" value="DUF2264"/>
    <property type="match status" value="1"/>
</dbReference>
<sequence length="708" mass="79943">MPPLAGFSDNPFRTRGDILVAAKALLQPLLPYFSPGCARIHIPVATGTHFDETAAQLEGYARPLWVAAALLMSGEEPDWDLIQPWIKGIETGTDPEHPEFWGQIRDYDQKMVECEMISFLLLAAPKERLWGKMGPRVQHNIIAWLSEIQVRAMPPANWLWFRVFVNLALLKTCGVDTPTVRESLQSDLELLDTFYVADGWSGDGLWRSPELDEKEWEIYKQTGRANALPNSRNICYYSGSFAIQFSQLLYIRFAGDLDPERTERYRQQARDFGAGFWRYFDSEGAAIPFGRSLTYRFACGGFFAALALAGVDHMPVPLQTLGDVKGFLLRHLRWWARHSDNIFYPDGTLNIGWVYPNWYLAEDYNSPQSVYWALKSLIIVALDADHPFWVQPETPYPEGGGVSLVPAPQQILCNHPRGSHHFLLSFSQFIGIPFKASRAKYSKFAYSSAFGFSVPNGPVSLRQSPPDNMLAFSRDGGDTWAVKYKAEQAKFGRIMVCDEEVPIGTVSWYPWADRSVVVATTMIPPTSRWPDWHIRIHKIKATTSTSRMFLSEGGFAIHSRQKGNHLLLPEVTVDEQTDAVDEGIIRTDNSVLVLNNGDAVGISIDEPTRTSLSFSMTAFDPEPNTNLMVSRSLIPLVEYDFEDGFKKGEEIILVAKVFAISTKTSSTKKPPYPMDRWLDAPRVTFKETRQSTDSDDHIHLNFDDSDIN</sequence>
<protein>
    <submittedName>
        <fullName evidence="4">Uncharacterized protein</fullName>
    </submittedName>
</protein>
<organism evidence="4 5">
    <name type="scientific">Clonostachys chloroleuca</name>
    <dbReference type="NCBI Taxonomy" id="1926264"/>
    <lineage>
        <taxon>Eukaryota</taxon>
        <taxon>Fungi</taxon>
        <taxon>Dikarya</taxon>
        <taxon>Ascomycota</taxon>
        <taxon>Pezizomycotina</taxon>
        <taxon>Sordariomycetes</taxon>
        <taxon>Hypocreomycetidae</taxon>
        <taxon>Hypocreales</taxon>
        <taxon>Bionectriaceae</taxon>
        <taxon>Clonostachys</taxon>
    </lineage>
</organism>